<keyword evidence="1" id="KW-0175">Coiled coil</keyword>
<evidence type="ECO:0000313" key="3">
    <source>
        <dbReference type="EMBL" id="KAH0573303.1"/>
    </source>
</evidence>
<keyword evidence="4" id="KW-1185">Reference proteome</keyword>
<gene>
    <name evidence="2" type="ORF">SS50377_14987</name>
    <name evidence="3" type="ORF">SS50377_25423</name>
</gene>
<dbReference type="EMBL" id="AUWU02000005">
    <property type="protein sequence ID" value="KAH0573303.1"/>
    <property type="molecule type" value="Genomic_DNA"/>
</dbReference>
<proteinExistence type="predicted"/>
<evidence type="ECO:0000313" key="4">
    <source>
        <dbReference type="Proteomes" id="UP000018208"/>
    </source>
</evidence>
<dbReference type="Gene3D" id="3.80.10.10">
    <property type="entry name" value="Ribonuclease Inhibitor"/>
    <property type="match status" value="1"/>
</dbReference>
<dbReference type="AlphaFoldDB" id="V6LVX2"/>
<accession>V6LVX2</accession>
<dbReference type="VEuPathDB" id="GiardiaDB:SS50377_25423"/>
<feature type="coiled-coil region" evidence="1">
    <location>
        <begin position="98"/>
        <end position="125"/>
    </location>
</feature>
<evidence type="ECO:0000256" key="1">
    <source>
        <dbReference type="SAM" id="Coils"/>
    </source>
</evidence>
<dbReference type="EMBL" id="KI546101">
    <property type="protein sequence ID" value="EST44969.1"/>
    <property type="molecule type" value="Genomic_DNA"/>
</dbReference>
<sequence length="923" mass="106869">MDFNSFISNQLKATPHMLRLQQQNLTCFPSINKSLLQKCAQVQLLNLKDNNFSSLSDLAKSLTIFSSLQILLLDAEAEDDVLMDFATVGDLRVLDDLVLNEDEVLEQYNDQISAMNQEVEFMDYQDSFELQISDNASLLEAAFVCDLNNDQFLNQIDISRQFKAFMSRNCEIDLDIASFPLGIEYLDLQQCTITNFDISKLAIYQKLKIVKINSIQNCDIEQLILENPDIVKVNDIIIGLDTENLDQYYGLMFQKLENYNQFIDQEEEMQDILQILEDSETDLKIEDYLQNDGKLLKLINLNSRQVQLLLNKIDSDVDKIIIENCDISNIKQFNGIMQIKMLSIYNCYFQSQDLEKTLCQFKNLQYMFLGDNLLNQVSSSILTIELADLLQINQQPIRPNTDVLSASEIINQSQVSSILSVNNSNILSPGDQEMENLLKDVLLSQQQSRLKQSAHISDFEDDKEIDLNNSVSDICEQIQQERNSLLIQSEYVHQDPIKVFSTPYSKTNILSAIQIKSLIPDITKHLTKQDNAIPQQNDNAQKQFYEFKTQLNQVENVNQVSLNLIIQQFHNEVNQLIHNQEIGTGYQIFDDNLDQIKLKYQSISSILDSSNKIDVDFVPEKPEESDFNHNSKLIYAQIKINTLQKESFTHQKASIQSVTNFHALLYANQQILEIYQINAALQLSLHHINSKNIETRNQIVRIQKIFNKFMSKLKKLSNLLIFKKNQAQNEDFKANIFENQKLQGSQFIKKDNKVQSNLFSVNQIVSIFNLALKIFSQNNRKEMSQFDVFFNNQFFNTKFGLVFGQIKKTVFYESLKVQKQNSLVQVIQLVIDQKKYEFYSSEYHKIQQVCIDLLIGSVFELDNALDQEVVEKKVQCYKNMKIPAQYWTDALETIDPLIGYSDRQKQMTFDELVGFVLLWKINQ</sequence>
<reference evidence="3" key="2">
    <citation type="submission" date="2020-12" db="EMBL/GenBank/DDBJ databases">
        <title>New Spironucleus salmonicida genome in near-complete chromosomes.</title>
        <authorList>
            <person name="Xu F."/>
            <person name="Kurt Z."/>
            <person name="Jimenez-Gonzalez A."/>
            <person name="Astvaldsson A."/>
            <person name="Andersson J.O."/>
            <person name="Svard S.G."/>
        </authorList>
    </citation>
    <scope>NUCLEOTIDE SEQUENCE</scope>
    <source>
        <strain evidence="3">ATCC 50377</strain>
    </source>
</reference>
<name>V6LVX2_9EUKA</name>
<organism evidence="2">
    <name type="scientific">Spironucleus salmonicida</name>
    <dbReference type="NCBI Taxonomy" id="348837"/>
    <lineage>
        <taxon>Eukaryota</taxon>
        <taxon>Metamonada</taxon>
        <taxon>Diplomonadida</taxon>
        <taxon>Hexamitidae</taxon>
        <taxon>Hexamitinae</taxon>
        <taxon>Spironucleus</taxon>
    </lineage>
</organism>
<reference evidence="2 3" key="1">
    <citation type="journal article" date="2014" name="PLoS Genet.">
        <title>The Genome of Spironucleus salmonicida Highlights a Fish Pathogen Adapted to Fluctuating Environments.</title>
        <authorList>
            <person name="Xu F."/>
            <person name="Jerlstrom-Hultqvist J."/>
            <person name="Einarsson E."/>
            <person name="Astvaldsson A."/>
            <person name="Svard S.G."/>
            <person name="Andersson J.O."/>
        </authorList>
    </citation>
    <scope>NUCLEOTIDE SEQUENCE</scope>
    <source>
        <strain evidence="3">ATCC 50377</strain>
    </source>
</reference>
<dbReference type="Proteomes" id="UP000018208">
    <property type="component" value="Unassembled WGS sequence"/>
</dbReference>
<evidence type="ECO:0000313" key="2">
    <source>
        <dbReference type="EMBL" id="EST44969.1"/>
    </source>
</evidence>
<dbReference type="InterPro" id="IPR032675">
    <property type="entry name" value="LRR_dom_sf"/>
</dbReference>
<protein>
    <submittedName>
        <fullName evidence="2">Uncharacterized protein</fullName>
    </submittedName>
</protein>